<gene>
    <name evidence="1" type="ORF">ACAOBT_LOCUS8843</name>
</gene>
<evidence type="ECO:0000313" key="1">
    <source>
        <dbReference type="EMBL" id="CAH1970277.1"/>
    </source>
</evidence>
<organism evidence="1 2">
    <name type="scientific">Acanthoscelides obtectus</name>
    <name type="common">Bean weevil</name>
    <name type="synonym">Bruchus obtectus</name>
    <dbReference type="NCBI Taxonomy" id="200917"/>
    <lineage>
        <taxon>Eukaryota</taxon>
        <taxon>Metazoa</taxon>
        <taxon>Ecdysozoa</taxon>
        <taxon>Arthropoda</taxon>
        <taxon>Hexapoda</taxon>
        <taxon>Insecta</taxon>
        <taxon>Pterygota</taxon>
        <taxon>Neoptera</taxon>
        <taxon>Endopterygota</taxon>
        <taxon>Coleoptera</taxon>
        <taxon>Polyphaga</taxon>
        <taxon>Cucujiformia</taxon>
        <taxon>Chrysomeloidea</taxon>
        <taxon>Chrysomelidae</taxon>
        <taxon>Bruchinae</taxon>
        <taxon>Bruchini</taxon>
        <taxon>Acanthoscelides</taxon>
    </lineage>
</organism>
<proteinExistence type="predicted"/>
<reference evidence="1" key="1">
    <citation type="submission" date="2022-03" db="EMBL/GenBank/DDBJ databases">
        <authorList>
            <person name="Sayadi A."/>
        </authorList>
    </citation>
    <scope>NUCLEOTIDE SEQUENCE</scope>
</reference>
<dbReference type="AlphaFoldDB" id="A0A9P0KF91"/>
<dbReference type="Proteomes" id="UP001152888">
    <property type="component" value="Unassembled WGS sequence"/>
</dbReference>
<dbReference type="EMBL" id="CAKOFQ010006773">
    <property type="protein sequence ID" value="CAH1970277.1"/>
    <property type="molecule type" value="Genomic_DNA"/>
</dbReference>
<protein>
    <submittedName>
        <fullName evidence="1">Uncharacterized protein</fullName>
    </submittedName>
</protein>
<sequence>MCCEDLGVDVFLGVPSRSLSLIVLSLYEIVSIFE</sequence>
<accession>A0A9P0KF91</accession>
<keyword evidence="2" id="KW-1185">Reference proteome</keyword>
<name>A0A9P0KF91_ACAOB</name>
<evidence type="ECO:0000313" key="2">
    <source>
        <dbReference type="Proteomes" id="UP001152888"/>
    </source>
</evidence>
<comment type="caution">
    <text evidence="1">The sequence shown here is derived from an EMBL/GenBank/DDBJ whole genome shotgun (WGS) entry which is preliminary data.</text>
</comment>